<evidence type="ECO:0000313" key="6">
    <source>
        <dbReference type="Proteomes" id="UP001156560"/>
    </source>
</evidence>
<reference evidence="2 5" key="1">
    <citation type="submission" date="2015-07" db="EMBL/GenBank/DDBJ databases">
        <title>Foodborne Vibrio parahaemolyticus Isolates.</title>
        <authorList>
            <person name="Ronholm J."/>
            <person name="Petronella N."/>
            <person name="Kenwell R."/>
            <person name="Banerjee S."/>
        </authorList>
    </citation>
    <scope>NUCLEOTIDE SEQUENCE [LARGE SCALE GENOMIC DNA]</scope>
    <source>
        <strain evidence="2 5">HS-06-05</strain>
    </source>
</reference>
<dbReference type="Proteomes" id="UP000037697">
    <property type="component" value="Unassembled WGS sequence"/>
</dbReference>
<accession>A0A7H5D3G7</accession>
<evidence type="ECO:0000256" key="1">
    <source>
        <dbReference type="SAM" id="Phobius"/>
    </source>
</evidence>
<dbReference type="EMBL" id="JAUHGG010000001">
    <property type="protein sequence ID" value="MDS1819598.1"/>
    <property type="molecule type" value="Genomic_DNA"/>
</dbReference>
<organism evidence="4 6">
    <name type="scientific">Vibrio parahaemolyticus</name>
    <dbReference type="NCBI Taxonomy" id="670"/>
    <lineage>
        <taxon>Bacteria</taxon>
        <taxon>Pseudomonadati</taxon>
        <taxon>Pseudomonadota</taxon>
        <taxon>Gammaproteobacteria</taxon>
        <taxon>Vibrionales</taxon>
        <taxon>Vibrionaceae</taxon>
        <taxon>Vibrio</taxon>
    </lineage>
</organism>
<dbReference type="EMBL" id="LIRS01000074">
    <property type="protein sequence ID" value="KOY31637.1"/>
    <property type="molecule type" value="Genomic_DNA"/>
</dbReference>
<reference evidence="4" key="2">
    <citation type="submission" date="2022-12" db="EMBL/GenBank/DDBJ databases">
        <title>Vibrio parahaemolyticus become highly virulent by producing novel Tc toxins.</title>
        <authorList>
            <person name="Yang F."/>
            <person name="You Y."/>
            <person name="Lai Q."/>
            <person name="Xu L."/>
            <person name="Li F."/>
        </authorList>
    </citation>
    <scope>NUCLEOTIDE SEQUENCE</scope>
    <source>
        <strain evidence="4">Vp-HL-202005</strain>
    </source>
</reference>
<sequence>MDNPKTYILVFIGSIALLLLLLWGSPTSEKTLSATVISNTLTQSLDGQRRYLTIDAPDIEQQRVAVPITTDCAIGSTATFRQATSSTFEPSLSFVSCN</sequence>
<evidence type="ECO:0000313" key="2">
    <source>
        <dbReference type="EMBL" id="KOY31637.1"/>
    </source>
</evidence>
<feature type="transmembrane region" description="Helical" evidence="1">
    <location>
        <begin position="6"/>
        <end position="23"/>
    </location>
</feature>
<keyword evidence="1" id="KW-0812">Transmembrane</keyword>
<reference evidence="3" key="3">
    <citation type="submission" date="2023-06" db="EMBL/GenBank/DDBJ databases">
        <title>Genomic Diversity of Vibrio spp. and Metagenomic Analysis of Pathogens in Florida Gulf Coastal Waters Following Hurricane Ian.</title>
        <authorList>
            <person name="Brumfield K.D."/>
        </authorList>
    </citation>
    <scope>NUCLEOTIDE SEQUENCE</scope>
    <source>
        <strain evidence="3">WBS2B-138</strain>
    </source>
</reference>
<gene>
    <name evidence="2" type="ORF">ACX05_14105</name>
    <name evidence="4" type="ORF">O1Q84_20645</name>
    <name evidence="3" type="ORF">QX249_02935</name>
</gene>
<proteinExistence type="predicted"/>
<dbReference type="AlphaFoldDB" id="A0A7H5D3G7"/>
<name>A0A7H5D3G7_VIBPH</name>
<dbReference type="RefSeq" id="WP_017447384.1">
    <property type="nucleotide sequence ID" value="NZ_CAJDZF010000008.1"/>
</dbReference>
<dbReference type="Proteomes" id="UP001253193">
    <property type="component" value="Unassembled WGS sequence"/>
</dbReference>
<keyword evidence="1" id="KW-1133">Transmembrane helix</keyword>
<protein>
    <submittedName>
        <fullName evidence="2">Transcription-repair coupling factor</fullName>
    </submittedName>
</protein>
<evidence type="ECO:0000313" key="4">
    <source>
        <dbReference type="EMBL" id="WAT93404.1"/>
    </source>
</evidence>
<evidence type="ECO:0000313" key="3">
    <source>
        <dbReference type="EMBL" id="MDS1819598.1"/>
    </source>
</evidence>
<dbReference type="Proteomes" id="UP001156560">
    <property type="component" value="Chromosome 2"/>
</dbReference>
<evidence type="ECO:0000313" key="5">
    <source>
        <dbReference type="Proteomes" id="UP000037697"/>
    </source>
</evidence>
<dbReference type="EMBL" id="CP114195">
    <property type="protein sequence ID" value="WAT93404.1"/>
    <property type="molecule type" value="Genomic_DNA"/>
</dbReference>
<keyword evidence="1" id="KW-0472">Membrane</keyword>